<dbReference type="PANTHER" id="PTHR10656">
    <property type="entry name" value="CELL FATE DETERMINING PROTEIN MAB21-RELATED"/>
    <property type="match status" value="1"/>
</dbReference>
<gene>
    <name evidence="3" type="ORF">ACJMK2_007862</name>
</gene>
<dbReference type="Proteomes" id="UP001634394">
    <property type="component" value="Unassembled WGS sequence"/>
</dbReference>
<evidence type="ECO:0000313" key="3">
    <source>
        <dbReference type="EMBL" id="KAL3861848.1"/>
    </source>
</evidence>
<dbReference type="SUPFAM" id="SSF81301">
    <property type="entry name" value="Nucleotidyltransferase"/>
    <property type="match status" value="1"/>
</dbReference>
<evidence type="ECO:0000259" key="2">
    <source>
        <dbReference type="Pfam" id="PF20266"/>
    </source>
</evidence>
<reference evidence="3 4" key="1">
    <citation type="submission" date="2024-11" db="EMBL/GenBank/DDBJ databases">
        <title>Chromosome-level genome assembly of the freshwater bivalve Anodonta woodiana.</title>
        <authorList>
            <person name="Chen X."/>
        </authorList>
    </citation>
    <scope>NUCLEOTIDE SEQUENCE [LARGE SCALE GENOMIC DNA]</scope>
    <source>
        <strain evidence="3">MN2024</strain>
        <tissue evidence="3">Gills</tissue>
    </source>
</reference>
<comment type="caution">
    <text evidence="3">The sequence shown here is derived from an EMBL/GenBank/DDBJ whole genome shotgun (WGS) entry which is preliminary data.</text>
</comment>
<keyword evidence="1" id="KW-0802">TPR repeat</keyword>
<organism evidence="3 4">
    <name type="scientific">Sinanodonta woodiana</name>
    <name type="common">Chinese pond mussel</name>
    <name type="synonym">Anodonta woodiana</name>
    <dbReference type="NCBI Taxonomy" id="1069815"/>
    <lineage>
        <taxon>Eukaryota</taxon>
        <taxon>Metazoa</taxon>
        <taxon>Spiralia</taxon>
        <taxon>Lophotrochozoa</taxon>
        <taxon>Mollusca</taxon>
        <taxon>Bivalvia</taxon>
        <taxon>Autobranchia</taxon>
        <taxon>Heteroconchia</taxon>
        <taxon>Palaeoheterodonta</taxon>
        <taxon>Unionida</taxon>
        <taxon>Unionoidea</taxon>
        <taxon>Unionidae</taxon>
        <taxon>Unioninae</taxon>
        <taxon>Sinanodonta</taxon>
    </lineage>
</organism>
<evidence type="ECO:0000256" key="1">
    <source>
        <dbReference type="PROSITE-ProRule" id="PRU00339"/>
    </source>
</evidence>
<proteinExistence type="predicted"/>
<dbReference type="InterPro" id="IPR011990">
    <property type="entry name" value="TPR-like_helical_dom_sf"/>
</dbReference>
<dbReference type="AlphaFoldDB" id="A0ABD3VMA8"/>
<feature type="domain" description="Mab-21-like HhH/H2TH-like" evidence="2">
    <location>
        <begin position="257"/>
        <end position="336"/>
    </location>
</feature>
<evidence type="ECO:0000313" key="4">
    <source>
        <dbReference type="Proteomes" id="UP001634394"/>
    </source>
</evidence>
<protein>
    <recommendedName>
        <fullName evidence="2">Mab-21-like HhH/H2TH-like domain-containing protein</fullName>
    </recommendedName>
</protein>
<accession>A0ABD3VMA8</accession>
<keyword evidence="4" id="KW-1185">Reference proteome</keyword>
<dbReference type="InterPro" id="IPR043519">
    <property type="entry name" value="NT_sf"/>
</dbReference>
<dbReference type="Pfam" id="PF20266">
    <property type="entry name" value="Mab-21_C"/>
    <property type="match status" value="1"/>
</dbReference>
<dbReference type="EMBL" id="JBJQND010000011">
    <property type="protein sequence ID" value="KAL3861848.1"/>
    <property type="molecule type" value="Genomic_DNA"/>
</dbReference>
<dbReference type="InterPro" id="IPR019734">
    <property type="entry name" value="TPR_rpt"/>
</dbReference>
<name>A0ABD3VMA8_SINWO</name>
<dbReference type="InterPro" id="IPR024810">
    <property type="entry name" value="MAB21L/cGLR"/>
</dbReference>
<dbReference type="SMART" id="SM00028">
    <property type="entry name" value="TPR"/>
    <property type="match status" value="1"/>
</dbReference>
<dbReference type="InterPro" id="IPR046906">
    <property type="entry name" value="Mab-21_HhH/H2TH-like"/>
</dbReference>
<dbReference type="SUPFAM" id="SSF48452">
    <property type="entry name" value="TPR-like"/>
    <property type="match status" value="1"/>
</dbReference>
<feature type="repeat" description="TPR" evidence="1">
    <location>
        <begin position="658"/>
        <end position="691"/>
    </location>
</feature>
<dbReference type="Gene3D" id="1.10.1410.40">
    <property type="match status" value="1"/>
</dbReference>
<dbReference type="SMART" id="SM01265">
    <property type="entry name" value="Mab-21"/>
    <property type="match status" value="1"/>
</dbReference>
<dbReference type="PANTHER" id="PTHR10656:SF69">
    <property type="entry name" value="MAB-21-LIKE HHH_H2TH-LIKE DOMAIN-CONTAINING PROTEIN"/>
    <property type="match status" value="1"/>
</dbReference>
<sequence length="716" mass="82912">MESELPSYFRGVSVVINEILDLVGYSQSDRQRKLEFNTVNEVIGNLFSSSLTVYLFGSKSDGSTFHDMLSDLDILLQVNKYNAVVDLSECVREKVNFLMVQDDDTHPGYVKLEYVDVTRPHHAVPVRNCILKDSVLDGNHRTVFPNTLLKSRLIIPGKEEINGPAKTEIIGGGNFPSTDRVLAVRCYGWPAEGKCFLTRRRWHGWPTAKQLHRFRTYGCFLVTIGHPFSSEPHLEWRLSYAIAERDLTRSLNDTMMKVFLLLKIIKTTFIKPVIGDTLCSFHCKVCIFWVRERTCAAIWKQENILLCLSLCLKQLLDWAKSGYCPDFFNERNNIYDRKVIGTVREELVRILETILYNKLEHLLFIKIGNIGQLLSLRISCRYLPIQLPTFLEVADDYNSLYGSYKTLHANICKLQQNGHMYIYWKIISVLSVARNYTSIIRDALNCALPAMYANLTYQLCSLFIAEKYYMNSQKRSLILEMMSMCIVRGLDCDSVSCRLKLAGFFYQLGRLDFTEICLRWVCDRFNDDILIWPLISNVGKIVETSLTTISSIFSQKIDFKTFFKDYVALSVVYIPSEIRVIPSPLRAEVFKALFVPEEIIITTISTCNQDRVQVDPHIFTHFLLYMCHDRQGLKTSKHIDIRNLMYVLKTDLNKERRETSFNLLGYCLMKEGQFAEAYACFIKSLSIRPHVNASKFWMAILFQKMYNIFSLHHRII</sequence>
<dbReference type="PROSITE" id="PS50005">
    <property type="entry name" value="TPR"/>
    <property type="match status" value="1"/>
</dbReference>